<dbReference type="GO" id="GO:0016787">
    <property type="term" value="F:hydrolase activity"/>
    <property type="evidence" value="ECO:0007669"/>
    <property type="project" value="UniProtKB-KW"/>
</dbReference>
<evidence type="ECO:0000256" key="6">
    <source>
        <dbReference type="ARBA" id="ARBA00023136"/>
    </source>
</evidence>
<proteinExistence type="predicted"/>
<dbReference type="GO" id="GO:0005789">
    <property type="term" value="C:endoplasmic reticulum membrane"/>
    <property type="evidence" value="ECO:0007669"/>
    <property type="project" value="UniProtKB-SubCell"/>
</dbReference>
<keyword evidence="2 7" id="KW-0812">Transmembrane</keyword>
<evidence type="ECO:0000256" key="5">
    <source>
        <dbReference type="ARBA" id="ARBA00022989"/>
    </source>
</evidence>
<comment type="caution">
    <text evidence="8">The sequence shown here is derived from an EMBL/GenBank/DDBJ whole genome shotgun (WGS) entry which is preliminary data.</text>
</comment>
<evidence type="ECO:0000256" key="1">
    <source>
        <dbReference type="ARBA" id="ARBA00004477"/>
    </source>
</evidence>
<dbReference type="EMBL" id="NCVQ01000881">
    <property type="protein sequence ID" value="PWZ04121.1"/>
    <property type="molecule type" value="Genomic_DNA"/>
</dbReference>
<reference evidence="8 9" key="1">
    <citation type="journal article" date="2018" name="Nat. Genet.">
        <title>Extensive intraspecific gene order and gene structural variations between Mo17 and other maize genomes.</title>
        <authorList>
            <person name="Sun S."/>
            <person name="Zhou Y."/>
            <person name="Chen J."/>
            <person name="Shi J."/>
            <person name="Zhao H."/>
            <person name="Zhao H."/>
            <person name="Song W."/>
            <person name="Zhang M."/>
            <person name="Cui Y."/>
            <person name="Dong X."/>
            <person name="Liu H."/>
            <person name="Ma X."/>
            <person name="Jiao Y."/>
            <person name="Wang B."/>
            <person name="Wei X."/>
            <person name="Stein J.C."/>
            <person name="Glaubitz J.C."/>
            <person name="Lu F."/>
            <person name="Yu G."/>
            <person name="Liang C."/>
            <person name="Fengler K."/>
            <person name="Li B."/>
            <person name="Rafalski A."/>
            <person name="Schnable P.S."/>
            <person name="Ware D.H."/>
            <person name="Buckler E.S."/>
            <person name="Lai J."/>
        </authorList>
    </citation>
    <scope>NUCLEOTIDE SEQUENCE [LARGE SCALE GENOMIC DNA]</scope>
    <source>
        <strain evidence="9">cv. Missouri 17</strain>
        <tissue evidence="8">Seedling</tissue>
    </source>
</reference>
<evidence type="ECO:0000256" key="7">
    <source>
        <dbReference type="SAM" id="Phobius"/>
    </source>
</evidence>
<dbReference type="AlphaFoldDB" id="A0A3L6D911"/>
<comment type="subcellular location">
    <subcellularLocation>
        <location evidence="1">Endoplasmic reticulum membrane</location>
        <topology evidence="1">Multi-pass membrane protein</topology>
    </subcellularLocation>
</comment>
<feature type="transmembrane region" description="Helical" evidence="7">
    <location>
        <begin position="32"/>
        <end position="54"/>
    </location>
</feature>
<dbReference type="PANTHER" id="PTHR14969">
    <property type="entry name" value="SPHINGOSINE-1-PHOSPHATE PHOSPHOHYDROLASE"/>
    <property type="match status" value="1"/>
</dbReference>
<keyword evidence="4" id="KW-0256">Endoplasmic reticulum</keyword>
<dbReference type="InterPro" id="IPR036938">
    <property type="entry name" value="PAP2/HPO_sf"/>
</dbReference>
<name>A0A3L6D911_MAIZE</name>
<organism evidence="8 9">
    <name type="scientific">Zea mays</name>
    <name type="common">Maize</name>
    <dbReference type="NCBI Taxonomy" id="4577"/>
    <lineage>
        <taxon>Eukaryota</taxon>
        <taxon>Viridiplantae</taxon>
        <taxon>Streptophyta</taxon>
        <taxon>Embryophyta</taxon>
        <taxon>Tracheophyta</taxon>
        <taxon>Spermatophyta</taxon>
        <taxon>Magnoliopsida</taxon>
        <taxon>Liliopsida</taxon>
        <taxon>Poales</taxon>
        <taxon>Poaceae</taxon>
        <taxon>PACMAD clade</taxon>
        <taxon>Panicoideae</taxon>
        <taxon>Andropogonodae</taxon>
        <taxon>Andropogoneae</taxon>
        <taxon>Tripsacinae</taxon>
        <taxon>Zea</taxon>
    </lineage>
</organism>
<dbReference type="Proteomes" id="UP000251960">
    <property type="component" value="Unassembled WGS sequence"/>
</dbReference>
<accession>A0A3L6D911</accession>
<dbReference type="PANTHER" id="PTHR14969:SF28">
    <property type="entry name" value="DIHYDROSPHINGOSINE 1-PHOSPHATE PHOSPHATASE LCB3-RELATED"/>
    <property type="match status" value="1"/>
</dbReference>
<dbReference type="SUPFAM" id="SSF48317">
    <property type="entry name" value="Acid phosphatase/Vanadium-dependent haloperoxidase"/>
    <property type="match status" value="1"/>
</dbReference>
<keyword evidence="5 7" id="KW-1133">Transmembrane helix</keyword>
<keyword evidence="3" id="KW-0378">Hydrolase</keyword>
<sequence length="141" mass="15830">MNLTKFRRFNCLRCFSCVESLQKLEHKMLDNFFSVLSCVVSVPFYTGFLPLLFWSGHGRLARQMTLLMAFCDYLGNSVKDMVSAPRPCSLPIRRVTATEDEKENAMEYGLPSSHALNTVCLTGYVCSCSYFGRGSLKGIVG</sequence>
<evidence type="ECO:0000256" key="4">
    <source>
        <dbReference type="ARBA" id="ARBA00022824"/>
    </source>
</evidence>
<keyword evidence="6 7" id="KW-0472">Membrane</keyword>
<gene>
    <name evidence="8" type="primary">LPPD_5</name>
    <name evidence="8" type="ORF">Zm00014a_041408</name>
</gene>
<evidence type="ECO:0000313" key="8">
    <source>
        <dbReference type="EMBL" id="PWZ04121.1"/>
    </source>
</evidence>
<evidence type="ECO:0000313" key="9">
    <source>
        <dbReference type="Proteomes" id="UP000251960"/>
    </source>
</evidence>
<evidence type="ECO:0000256" key="2">
    <source>
        <dbReference type="ARBA" id="ARBA00022692"/>
    </source>
</evidence>
<protein>
    <submittedName>
        <fullName evidence="8">Lipid phosphate phosphatase delta</fullName>
    </submittedName>
</protein>
<evidence type="ECO:0000256" key="3">
    <source>
        <dbReference type="ARBA" id="ARBA00022801"/>
    </source>
</evidence>